<organism evidence="1 2">
    <name type="scientific">Schistosoma mattheei</name>
    <dbReference type="NCBI Taxonomy" id="31246"/>
    <lineage>
        <taxon>Eukaryota</taxon>
        <taxon>Metazoa</taxon>
        <taxon>Spiralia</taxon>
        <taxon>Lophotrochozoa</taxon>
        <taxon>Platyhelminthes</taxon>
        <taxon>Trematoda</taxon>
        <taxon>Digenea</taxon>
        <taxon>Strigeidida</taxon>
        <taxon>Schistosomatoidea</taxon>
        <taxon>Schistosomatidae</taxon>
        <taxon>Schistosoma</taxon>
    </lineage>
</organism>
<proteinExistence type="predicted"/>
<accession>A0AA85C0Z9</accession>
<evidence type="ECO:0000313" key="1">
    <source>
        <dbReference type="Proteomes" id="UP000050791"/>
    </source>
</evidence>
<evidence type="ECO:0000313" key="2">
    <source>
        <dbReference type="WBParaSite" id="SMTH1_90880.1"/>
    </source>
</evidence>
<dbReference type="WBParaSite" id="SMTH1_90880.1">
    <property type="protein sequence ID" value="SMTH1_90880.1"/>
    <property type="gene ID" value="SMTH1_90880"/>
</dbReference>
<dbReference type="AlphaFoldDB" id="A0AA85C0Z9"/>
<reference evidence="2" key="1">
    <citation type="submission" date="2023-11" db="UniProtKB">
        <authorList>
            <consortium name="WormBaseParasite"/>
        </authorList>
    </citation>
    <scope>IDENTIFICATION</scope>
</reference>
<dbReference type="Proteomes" id="UP000050791">
    <property type="component" value="Unassembled WGS sequence"/>
</dbReference>
<protein>
    <submittedName>
        <fullName evidence="2">Uncharacterized protein</fullName>
    </submittedName>
</protein>
<sequence>MGQVLSHHSFRQANCIFCIVQSRSNINVQVLPLLSLLVNTNSLMSSCEDLFQSFSRKLDISNISSDLFSDSSTKSLGVKEKRKDRQDRVTHKVGELIPDFSSYEKHELVVESDLSDALVNTLQVTPIHPVFTNRKSNVNFKMGNSSPQVNCQQALTPSYRSISTYNKNELVSDIISVVDSFLLNFAYYIKDVLFTHNIYLSNDGKKIK</sequence>
<name>A0AA85C0Z9_9TREM</name>